<feature type="transmembrane region" description="Helical" evidence="2">
    <location>
        <begin position="52"/>
        <end position="73"/>
    </location>
</feature>
<evidence type="ECO:0000313" key="4">
    <source>
        <dbReference type="EMBL" id="AYQ75411.1"/>
    </source>
</evidence>
<dbReference type="PANTHER" id="PTHR42709">
    <property type="entry name" value="ALKALINE PHOSPHATASE LIKE PROTEIN"/>
    <property type="match status" value="1"/>
</dbReference>
<dbReference type="RefSeq" id="WP_123043492.1">
    <property type="nucleotide sequence ID" value="NZ_CP033433.1"/>
</dbReference>
<name>A0A3G3K5F2_9BACL</name>
<reference evidence="4 5" key="1">
    <citation type="submission" date="2018-10" db="EMBL/GenBank/DDBJ databases">
        <title>Genome Sequence of Cohnella sp.</title>
        <authorList>
            <person name="Srinivasan S."/>
            <person name="Kim M.K."/>
        </authorList>
    </citation>
    <scope>NUCLEOTIDE SEQUENCE [LARGE SCALE GENOMIC DNA]</scope>
    <source>
        <strain evidence="4 5">18JY8-7</strain>
    </source>
</reference>
<protein>
    <submittedName>
        <fullName evidence="4">DedA family protein</fullName>
    </submittedName>
</protein>
<dbReference type="Proteomes" id="UP000269097">
    <property type="component" value="Chromosome"/>
</dbReference>
<feature type="domain" description="VTT" evidence="3">
    <location>
        <begin position="32"/>
        <end position="158"/>
    </location>
</feature>
<dbReference type="EMBL" id="CP033433">
    <property type="protein sequence ID" value="AYQ75411.1"/>
    <property type="molecule type" value="Genomic_DNA"/>
</dbReference>
<comment type="similarity">
    <text evidence="1">Belongs to the DedA family.</text>
</comment>
<dbReference type="Pfam" id="PF09335">
    <property type="entry name" value="VTT_dom"/>
    <property type="match status" value="1"/>
</dbReference>
<feature type="transmembrane region" description="Helical" evidence="2">
    <location>
        <begin position="136"/>
        <end position="157"/>
    </location>
</feature>
<organism evidence="4 5">
    <name type="scientific">Cohnella candidum</name>
    <dbReference type="NCBI Taxonomy" id="2674991"/>
    <lineage>
        <taxon>Bacteria</taxon>
        <taxon>Bacillati</taxon>
        <taxon>Bacillota</taxon>
        <taxon>Bacilli</taxon>
        <taxon>Bacillales</taxon>
        <taxon>Paenibacillaceae</taxon>
        <taxon>Cohnella</taxon>
    </lineage>
</organism>
<sequence>MSLVHDILAQALGWVESLGYWGIIIGLAIEVIPSEIVLGFGGYLVSQGHISFVGAVICGSIGAVLQQWLLYAIGKYGGRPFLLRYGKYLHIKEKHVDVAERWFDKYGPIIVFTARFVPVMRQVISIPAGMARMNFTVYTLLTLIASIPWSFLFVWLGWKLGDNWEQIGEEAAPYTKIIIPAAIALLVIYVVYAVWRSRNKKTA</sequence>
<dbReference type="InterPro" id="IPR032816">
    <property type="entry name" value="VTT_dom"/>
</dbReference>
<evidence type="ECO:0000256" key="2">
    <source>
        <dbReference type="SAM" id="Phobius"/>
    </source>
</evidence>
<keyword evidence="2" id="KW-0472">Membrane</keyword>
<feature type="transmembrane region" description="Helical" evidence="2">
    <location>
        <begin position="20"/>
        <end position="45"/>
    </location>
</feature>
<evidence type="ECO:0000313" key="5">
    <source>
        <dbReference type="Proteomes" id="UP000269097"/>
    </source>
</evidence>
<gene>
    <name evidence="4" type="ORF">EAV92_00790</name>
</gene>
<dbReference type="InterPro" id="IPR051311">
    <property type="entry name" value="DedA_domain"/>
</dbReference>
<dbReference type="GO" id="GO:0005886">
    <property type="term" value="C:plasma membrane"/>
    <property type="evidence" value="ECO:0007669"/>
    <property type="project" value="TreeGrafter"/>
</dbReference>
<accession>A0A3G3K5F2</accession>
<evidence type="ECO:0000259" key="3">
    <source>
        <dbReference type="Pfam" id="PF09335"/>
    </source>
</evidence>
<evidence type="ECO:0000256" key="1">
    <source>
        <dbReference type="ARBA" id="ARBA00010792"/>
    </source>
</evidence>
<dbReference type="AlphaFoldDB" id="A0A3G3K5F2"/>
<dbReference type="KEGG" id="coh:EAV92_00790"/>
<keyword evidence="5" id="KW-1185">Reference proteome</keyword>
<keyword evidence="2" id="KW-0812">Transmembrane</keyword>
<dbReference type="PANTHER" id="PTHR42709:SF8">
    <property type="entry name" value="UNDECAPRENYL PHOSPHATE TRANSPORTER A"/>
    <property type="match status" value="1"/>
</dbReference>
<keyword evidence="2" id="KW-1133">Transmembrane helix</keyword>
<feature type="transmembrane region" description="Helical" evidence="2">
    <location>
        <begin position="177"/>
        <end position="195"/>
    </location>
</feature>
<proteinExistence type="inferred from homology"/>